<organism evidence="1">
    <name type="scientific">viral metagenome</name>
    <dbReference type="NCBI Taxonomy" id="1070528"/>
    <lineage>
        <taxon>unclassified sequences</taxon>
        <taxon>metagenomes</taxon>
        <taxon>organismal metagenomes</taxon>
    </lineage>
</organism>
<dbReference type="EMBL" id="MT144718">
    <property type="protein sequence ID" value="QJH98135.1"/>
    <property type="molecule type" value="Genomic_DNA"/>
</dbReference>
<dbReference type="AlphaFoldDB" id="A0A6M3XPA2"/>
<gene>
    <name evidence="1" type="ORF">TM448B01214_0006</name>
</gene>
<evidence type="ECO:0000313" key="1">
    <source>
        <dbReference type="EMBL" id="QJH98135.1"/>
    </source>
</evidence>
<protein>
    <submittedName>
        <fullName evidence="1">Uncharacterized protein</fullName>
    </submittedName>
</protein>
<proteinExistence type="predicted"/>
<accession>A0A6M3XPA2</accession>
<sequence>MTTTEIVNAIRRGIRRPSPVDISDTTIESVVLRGAIVLGQVLKSGGPDFFAKRVSLSSNTHVFSWPSDCTKIFKVWDLGTTADSITGAADNGSGAIRLTVSNSYSDDDICIVHDVAGTTEANSTWKLENVTATTVDLVGSTFSNAYTSGGKIFQVPENPDEIKRIGLPDATGSDESKWYPRGRAIVIDDPNFTNDLMVDHEWRIDSIDDVPVEFHEGLVSFGVMELIELPDFNSPQYQSMKKNFDLAEAKWGLVNAQIENSFSSSDEPSFIRDEWKYETQYETSY</sequence>
<name>A0A6M3XPA2_9ZZZZ</name>
<reference evidence="1" key="1">
    <citation type="submission" date="2020-03" db="EMBL/GenBank/DDBJ databases">
        <title>The deep terrestrial virosphere.</title>
        <authorList>
            <person name="Holmfeldt K."/>
            <person name="Nilsson E."/>
            <person name="Simone D."/>
            <person name="Lopez-Fernandez M."/>
            <person name="Wu X."/>
            <person name="de Brujin I."/>
            <person name="Lundin D."/>
            <person name="Andersson A."/>
            <person name="Bertilsson S."/>
            <person name="Dopson M."/>
        </authorList>
    </citation>
    <scope>NUCLEOTIDE SEQUENCE</scope>
    <source>
        <strain evidence="1">TM448B01214</strain>
    </source>
</reference>